<evidence type="ECO:0000256" key="3">
    <source>
        <dbReference type="ARBA" id="ARBA00022692"/>
    </source>
</evidence>
<evidence type="ECO:0000256" key="1">
    <source>
        <dbReference type="ARBA" id="ARBA00004141"/>
    </source>
</evidence>
<name>A0AAV9N4B0_9EURO</name>
<evidence type="ECO:0000313" key="7">
    <source>
        <dbReference type="EMBL" id="KAK5048151.1"/>
    </source>
</evidence>
<keyword evidence="3 6" id="KW-0812">Transmembrane</keyword>
<feature type="transmembrane region" description="Helical" evidence="6">
    <location>
        <begin position="298"/>
        <end position="315"/>
    </location>
</feature>
<gene>
    <name evidence="7" type="ORF">LTR84_005821</name>
</gene>
<protein>
    <recommendedName>
        <fullName evidence="9">Major facilitator superfamily (MFS) profile domain-containing protein</fullName>
    </recommendedName>
</protein>
<feature type="transmembrane region" description="Helical" evidence="6">
    <location>
        <begin position="32"/>
        <end position="51"/>
    </location>
</feature>
<keyword evidence="4 6" id="KW-1133">Transmembrane helix</keyword>
<feature type="transmembrane region" description="Helical" evidence="6">
    <location>
        <begin position="115"/>
        <end position="133"/>
    </location>
</feature>
<dbReference type="Gene3D" id="1.20.1250.20">
    <property type="entry name" value="MFS general substrate transporter like domains"/>
    <property type="match status" value="1"/>
</dbReference>
<dbReference type="PANTHER" id="PTHR23501">
    <property type="entry name" value="MAJOR FACILITATOR SUPERFAMILY"/>
    <property type="match status" value="1"/>
</dbReference>
<proteinExistence type="predicted"/>
<feature type="transmembrane region" description="Helical" evidence="6">
    <location>
        <begin position="266"/>
        <end position="286"/>
    </location>
</feature>
<dbReference type="Pfam" id="PF06609">
    <property type="entry name" value="TRI12"/>
    <property type="match status" value="1"/>
</dbReference>
<keyword evidence="2" id="KW-0813">Transport</keyword>
<dbReference type="InterPro" id="IPR036259">
    <property type="entry name" value="MFS_trans_sf"/>
</dbReference>
<feature type="transmembrane region" description="Helical" evidence="6">
    <location>
        <begin position="321"/>
        <end position="347"/>
    </location>
</feature>
<dbReference type="EMBL" id="JAVRRD010000022">
    <property type="protein sequence ID" value="KAK5048151.1"/>
    <property type="molecule type" value="Genomic_DNA"/>
</dbReference>
<keyword evidence="5 6" id="KW-0472">Membrane</keyword>
<dbReference type="RefSeq" id="XP_064703609.1">
    <property type="nucleotide sequence ID" value="XM_064849385.1"/>
</dbReference>
<dbReference type="Proteomes" id="UP001358417">
    <property type="component" value="Unassembled WGS sequence"/>
</dbReference>
<evidence type="ECO:0008006" key="9">
    <source>
        <dbReference type="Google" id="ProtNLM"/>
    </source>
</evidence>
<dbReference type="GeneID" id="89973995"/>
<feature type="transmembrane region" description="Helical" evidence="6">
    <location>
        <begin position="154"/>
        <end position="173"/>
    </location>
</feature>
<reference evidence="7 8" key="1">
    <citation type="submission" date="2023-08" db="EMBL/GenBank/DDBJ databases">
        <title>Black Yeasts Isolated from many extreme environments.</title>
        <authorList>
            <person name="Coleine C."/>
            <person name="Stajich J.E."/>
            <person name="Selbmann L."/>
        </authorList>
    </citation>
    <scope>NUCLEOTIDE SEQUENCE [LARGE SCALE GENOMIC DNA]</scope>
    <source>
        <strain evidence="7 8">CCFEE 5792</strain>
    </source>
</reference>
<sequence length="397" mass="42408">MQTWIPNALLLVQAVLAPTLYSASDLFQTRKILLIGGCIFSFIGAAIIPTANDINRVIAGQALIGVGFSTSPISYCIPSEILPRKWRPLVGATASLAITGAFILRDTKDGWRNFYWIQISLWGLVAVAIFVGYRPSKRHSRLDQLSCRQKIAEIDLIGSGLLTTGLALLLSGMTLGGDLYAWTNSRVICTIVVGRVILVAFGLYETYIIKTGILPHSLFRSDTPKAGRNATICILLIAVEGFVSFAYFIFFPALTATLFETRPMLIVARLEAFWGGIIISSSISGLLSSRMRSIREPLAVGLLLFTAGNIGLATVQPDDSVSSVAFAALTGLGCGVMLVLVVAGIQLSVPHKLIATSTAVIVSVRAVFAVVATAVFAAAFRSRLTGKLPAYVAQVAL</sequence>
<feature type="transmembrane region" description="Helical" evidence="6">
    <location>
        <begin position="359"/>
        <end position="380"/>
    </location>
</feature>
<evidence type="ECO:0000256" key="4">
    <source>
        <dbReference type="ARBA" id="ARBA00022989"/>
    </source>
</evidence>
<evidence type="ECO:0000256" key="6">
    <source>
        <dbReference type="SAM" id="Phobius"/>
    </source>
</evidence>
<dbReference type="InterPro" id="IPR010573">
    <property type="entry name" value="MFS_Str1/Tri12-like"/>
</dbReference>
<organism evidence="7 8">
    <name type="scientific">Exophiala bonariae</name>
    <dbReference type="NCBI Taxonomy" id="1690606"/>
    <lineage>
        <taxon>Eukaryota</taxon>
        <taxon>Fungi</taxon>
        <taxon>Dikarya</taxon>
        <taxon>Ascomycota</taxon>
        <taxon>Pezizomycotina</taxon>
        <taxon>Eurotiomycetes</taxon>
        <taxon>Chaetothyriomycetidae</taxon>
        <taxon>Chaetothyriales</taxon>
        <taxon>Herpotrichiellaceae</taxon>
        <taxon>Exophiala</taxon>
    </lineage>
</organism>
<evidence type="ECO:0000256" key="5">
    <source>
        <dbReference type="ARBA" id="ARBA00023136"/>
    </source>
</evidence>
<keyword evidence="8" id="KW-1185">Reference proteome</keyword>
<evidence type="ECO:0000256" key="2">
    <source>
        <dbReference type="ARBA" id="ARBA00022448"/>
    </source>
</evidence>
<feature type="transmembrane region" description="Helical" evidence="6">
    <location>
        <begin position="86"/>
        <end position="103"/>
    </location>
</feature>
<comment type="caution">
    <text evidence="7">The sequence shown here is derived from an EMBL/GenBank/DDBJ whole genome shotgun (WGS) entry which is preliminary data.</text>
</comment>
<dbReference type="GO" id="GO:0022857">
    <property type="term" value="F:transmembrane transporter activity"/>
    <property type="evidence" value="ECO:0007669"/>
    <property type="project" value="InterPro"/>
</dbReference>
<accession>A0AAV9N4B0</accession>
<feature type="transmembrane region" description="Helical" evidence="6">
    <location>
        <begin position="185"/>
        <end position="209"/>
    </location>
</feature>
<evidence type="ECO:0000313" key="8">
    <source>
        <dbReference type="Proteomes" id="UP001358417"/>
    </source>
</evidence>
<dbReference type="AlphaFoldDB" id="A0AAV9N4B0"/>
<feature type="transmembrane region" description="Helical" evidence="6">
    <location>
        <begin position="230"/>
        <end position="254"/>
    </location>
</feature>
<dbReference type="SUPFAM" id="SSF103473">
    <property type="entry name" value="MFS general substrate transporter"/>
    <property type="match status" value="1"/>
</dbReference>
<dbReference type="GO" id="GO:0005886">
    <property type="term" value="C:plasma membrane"/>
    <property type="evidence" value="ECO:0007669"/>
    <property type="project" value="TreeGrafter"/>
</dbReference>
<dbReference type="PANTHER" id="PTHR23501:SF195">
    <property type="entry name" value="PEP5"/>
    <property type="match status" value="1"/>
</dbReference>
<comment type="subcellular location">
    <subcellularLocation>
        <location evidence="1">Membrane</location>
        <topology evidence="1">Multi-pass membrane protein</topology>
    </subcellularLocation>
</comment>